<dbReference type="PANTHER" id="PTHR46254">
    <property type="entry name" value="PROTEIN GVQW1-RELATED"/>
    <property type="match status" value="1"/>
</dbReference>
<accession>A0A5F8ACS5</accession>
<proteinExistence type="predicted"/>
<name>A0A5F8ACS5_MACMU</name>
<organism evidence="1 2">
    <name type="scientific">Macaca mulatta</name>
    <name type="common">Rhesus macaque</name>
    <dbReference type="NCBI Taxonomy" id="9544"/>
    <lineage>
        <taxon>Eukaryota</taxon>
        <taxon>Metazoa</taxon>
        <taxon>Chordata</taxon>
        <taxon>Craniata</taxon>
        <taxon>Vertebrata</taxon>
        <taxon>Euteleostomi</taxon>
        <taxon>Mammalia</taxon>
        <taxon>Eutheria</taxon>
        <taxon>Euarchontoglires</taxon>
        <taxon>Primates</taxon>
        <taxon>Haplorrhini</taxon>
        <taxon>Catarrhini</taxon>
        <taxon>Cercopithecidae</taxon>
        <taxon>Cercopithecinae</taxon>
        <taxon>Macaca</taxon>
    </lineage>
</organism>
<protein>
    <submittedName>
        <fullName evidence="1">Uncharacterized protein</fullName>
    </submittedName>
</protein>
<dbReference type="PANTHER" id="PTHR46254:SF12">
    <property type="entry name" value="RNA BINDING MOTIF SINGLE STRANDED INTERACTING PROTEIN 2"/>
    <property type="match status" value="1"/>
</dbReference>
<dbReference type="VEuPathDB" id="HostDB:ENSMMUG00000051692"/>
<sequence>MESCPVTQAEVQWHDLSSLQPPRPGFKSLSCLSLPGSWDYRHVLPRLANFFVFLVEMGFHHVGQAGHKLLISSDPPTSVSQSAGITDVSYCSQLKNNFQNSDSPHFTTEGLYFYFLFF</sequence>
<keyword evidence="2" id="KW-1185">Reference proteome</keyword>
<evidence type="ECO:0000313" key="2">
    <source>
        <dbReference type="Proteomes" id="UP000006718"/>
    </source>
</evidence>
<reference evidence="2" key="1">
    <citation type="journal article" date="2007" name="Science">
        <title>Evolutionary and biomedical insights from the rhesus macaque genome.</title>
        <authorList>
            <person name="Gibbs R.A."/>
            <person name="Rogers J."/>
            <person name="Katze M.G."/>
            <person name="Bumgarner R."/>
            <person name="Weinstock G.M."/>
            <person name="Mardis E.R."/>
            <person name="Remington K.A."/>
            <person name="Strausberg R.L."/>
            <person name="Venter J.C."/>
            <person name="Wilson R.K."/>
            <person name="Batzer M.A."/>
            <person name="Bustamante C.D."/>
            <person name="Eichler E.E."/>
            <person name="Hahn M.W."/>
            <person name="Hardison R.C."/>
            <person name="Makova K.D."/>
            <person name="Miller W."/>
            <person name="Milosavljevic A."/>
            <person name="Palermo R.E."/>
            <person name="Siepel A."/>
            <person name="Sikela J.M."/>
            <person name="Attaway T."/>
            <person name="Bell S."/>
            <person name="Bernard K.E."/>
            <person name="Buhay C.J."/>
            <person name="Chandrabose M.N."/>
            <person name="Dao M."/>
            <person name="Davis C."/>
            <person name="Delehaunty K.D."/>
            <person name="Ding Y."/>
            <person name="Dinh H.H."/>
            <person name="Dugan-Rocha S."/>
            <person name="Fulton L.A."/>
            <person name="Gabisi R.A."/>
            <person name="Garner T.T."/>
            <person name="Godfrey J."/>
            <person name="Hawes A.C."/>
            <person name="Hernandez J."/>
            <person name="Hines S."/>
            <person name="Holder M."/>
            <person name="Hume J."/>
            <person name="Jhangiani S.N."/>
            <person name="Joshi V."/>
            <person name="Khan Z.M."/>
            <person name="Kirkness E.F."/>
            <person name="Cree A."/>
            <person name="Fowler R.G."/>
            <person name="Lee S."/>
            <person name="Lewis L.R."/>
            <person name="Li Z."/>
            <person name="Liu Y.-S."/>
            <person name="Moore S.M."/>
            <person name="Muzny D."/>
            <person name="Nazareth L.V."/>
            <person name="Ngo D.N."/>
            <person name="Okwuonu G.O."/>
            <person name="Pai G."/>
            <person name="Parker D."/>
            <person name="Paul H.A."/>
            <person name="Pfannkoch C."/>
            <person name="Pohl C.S."/>
            <person name="Rogers Y.-H.C."/>
            <person name="Ruiz S.J."/>
            <person name="Sabo A."/>
            <person name="Santibanez J."/>
            <person name="Schneider B.W."/>
            <person name="Smith S.M."/>
            <person name="Sodergren E."/>
            <person name="Svatek A.F."/>
            <person name="Utterback T.R."/>
            <person name="Vattathil S."/>
            <person name="Warren W."/>
            <person name="White C.S."/>
            <person name="Chinwalla A.T."/>
            <person name="Feng Y."/>
            <person name="Halpern A.L."/>
            <person name="Hillier L.W."/>
            <person name="Huang X."/>
            <person name="Minx P."/>
            <person name="Nelson J.O."/>
            <person name="Pepin K.H."/>
            <person name="Qin X."/>
            <person name="Sutton G.G."/>
            <person name="Venter E."/>
            <person name="Walenz B.P."/>
            <person name="Wallis J.W."/>
            <person name="Worley K.C."/>
            <person name="Yang S.-P."/>
            <person name="Jones S.M."/>
            <person name="Marra M.A."/>
            <person name="Rocchi M."/>
            <person name="Schein J.E."/>
            <person name="Baertsch R."/>
            <person name="Clarke L."/>
            <person name="Csuros M."/>
            <person name="Glasscock J."/>
            <person name="Harris R.A."/>
            <person name="Havlak P."/>
            <person name="Jackson A.R."/>
            <person name="Jiang H."/>
            <person name="Liu Y."/>
            <person name="Messina D.N."/>
            <person name="Shen Y."/>
            <person name="Song H.X.-Z."/>
            <person name="Wylie T."/>
            <person name="Zhang L."/>
            <person name="Birney E."/>
            <person name="Han K."/>
            <person name="Konkel M.K."/>
            <person name="Lee J."/>
            <person name="Smit A.F.A."/>
            <person name="Ullmer B."/>
            <person name="Wang H."/>
            <person name="Xing J."/>
            <person name="Burhans R."/>
            <person name="Cheng Z."/>
            <person name="Karro J.E."/>
            <person name="Ma J."/>
            <person name="Raney B."/>
            <person name="She X."/>
            <person name="Cox M.J."/>
            <person name="Demuth J.P."/>
            <person name="Dumas L.J."/>
            <person name="Han S.-G."/>
            <person name="Hopkins J."/>
            <person name="Karimpour-Fard A."/>
            <person name="Kim Y.H."/>
            <person name="Pollack J.R."/>
            <person name="Vinar T."/>
            <person name="Addo-Quaye C."/>
            <person name="Degenhardt J."/>
            <person name="Denby A."/>
            <person name="Hubisz M.J."/>
            <person name="Indap A."/>
            <person name="Kosiol C."/>
            <person name="Lahn B.T."/>
            <person name="Lawson H.A."/>
            <person name="Marklein A."/>
            <person name="Nielsen R."/>
            <person name="Vallender E.J."/>
            <person name="Clark A.G."/>
            <person name="Ferguson B."/>
            <person name="Hernandez R.D."/>
            <person name="Hirani K."/>
            <person name="Kehrer-Sawatzki H."/>
            <person name="Kolb J."/>
            <person name="Patil S."/>
            <person name="Pu L.-L."/>
            <person name="Ren Y."/>
            <person name="Smith D.G."/>
            <person name="Wheeler D.A."/>
            <person name="Schenck I."/>
            <person name="Ball E.V."/>
            <person name="Chen R."/>
            <person name="Cooper D.N."/>
            <person name="Giardine B."/>
            <person name="Hsu F."/>
            <person name="Kent W.J."/>
            <person name="Lesk A."/>
            <person name="Nelson D.L."/>
            <person name="O'brien W.E."/>
            <person name="Pruefer K."/>
            <person name="Stenson P.D."/>
            <person name="Wallace J.C."/>
            <person name="Ke H."/>
            <person name="Liu X.-M."/>
            <person name="Wang P."/>
            <person name="Xiang A.P."/>
            <person name="Yang F."/>
            <person name="Barber G.P."/>
            <person name="Haussler D."/>
            <person name="Karolchik D."/>
            <person name="Kern A.D."/>
            <person name="Kuhn R.M."/>
            <person name="Smith K.E."/>
            <person name="Zwieg A.S."/>
        </authorList>
    </citation>
    <scope>NUCLEOTIDE SEQUENCE [LARGE SCALE GENOMIC DNA]</scope>
    <source>
        <strain evidence="2">17573</strain>
    </source>
</reference>
<dbReference type="Bgee" id="ENSMMUG00000051692">
    <property type="expression patterns" value="Expressed in superior frontal gyrus and 2 other cell types or tissues"/>
</dbReference>
<reference evidence="1" key="3">
    <citation type="submission" date="2025-08" db="UniProtKB">
        <authorList>
            <consortium name="Ensembl"/>
        </authorList>
    </citation>
    <scope>IDENTIFICATION</scope>
    <source>
        <strain evidence="1">17573</strain>
    </source>
</reference>
<dbReference type="AlphaFoldDB" id="A0A5F8ACS5"/>
<dbReference type="Proteomes" id="UP000006718">
    <property type="component" value="Chromosome 20"/>
</dbReference>
<dbReference type="PRINTS" id="PR02045">
    <property type="entry name" value="F138DOMAIN"/>
</dbReference>
<dbReference type="InParanoid" id="A0A5F8ACS5"/>
<evidence type="ECO:0000313" key="1">
    <source>
        <dbReference type="Ensembl" id="ENSMMUP00000075738.1"/>
    </source>
</evidence>
<reference evidence="1" key="4">
    <citation type="submission" date="2025-09" db="UniProtKB">
        <authorList>
            <consortium name="Ensembl"/>
        </authorList>
    </citation>
    <scope>IDENTIFICATION</scope>
    <source>
        <strain evidence="1">17573</strain>
    </source>
</reference>
<dbReference type="Ensembl" id="ENSMMUT00000095673.1">
    <property type="protein sequence ID" value="ENSMMUP00000075738.1"/>
    <property type="gene ID" value="ENSMMUG00000051692.1"/>
</dbReference>
<dbReference type="GeneTree" id="ENSGT00940000161627"/>
<reference evidence="1" key="2">
    <citation type="submission" date="2019-01" db="EMBL/GenBank/DDBJ databases">
        <authorList>
            <person name="Graves T."/>
            <person name="Eichler E.E."/>
            <person name="Wilson R.K."/>
        </authorList>
    </citation>
    <scope>NUCLEOTIDE SEQUENCE [LARGE SCALE GENOMIC DNA]</scope>
    <source>
        <strain evidence="1">17573</strain>
    </source>
</reference>